<dbReference type="Gene3D" id="1.20.1540.10">
    <property type="entry name" value="Rhomboid-like"/>
    <property type="match status" value="1"/>
</dbReference>
<comment type="subcellular location">
    <subcellularLocation>
        <location evidence="1">Membrane</location>
        <topology evidence="1">Multi-pass membrane protein</topology>
    </subcellularLocation>
</comment>
<dbReference type="InterPro" id="IPR050925">
    <property type="entry name" value="Rhomboid_protease_S54"/>
</dbReference>
<protein>
    <submittedName>
        <fullName evidence="9">Rhomboid family intramembrane serine protease</fullName>
    </submittedName>
</protein>
<evidence type="ECO:0000313" key="9">
    <source>
        <dbReference type="EMBL" id="GHD32073.1"/>
    </source>
</evidence>
<dbReference type="InterPro" id="IPR022764">
    <property type="entry name" value="Peptidase_S54_rhomboid_dom"/>
</dbReference>
<evidence type="ECO:0000256" key="5">
    <source>
        <dbReference type="ARBA" id="ARBA00022989"/>
    </source>
</evidence>
<dbReference type="EMBL" id="BMXL01000022">
    <property type="protein sequence ID" value="GHD32073.1"/>
    <property type="molecule type" value="Genomic_DNA"/>
</dbReference>
<dbReference type="SUPFAM" id="SSF144091">
    <property type="entry name" value="Rhomboid-like"/>
    <property type="match status" value="1"/>
</dbReference>
<dbReference type="Pfam" id="PF01694">
    <property type="entry name" value="Rhomboid"/>
    <property type="match status" value="1"/>
</dbReference>
<sequence>MGFHCRECVAEGNRTVRQARTVFGGKVIGKPYVTWTLLGLIAVGFVLQQVMPQIAADFGMHGFVVHVYGEWYRIITSAFLHGGILHLLFNGYALFLLGSALERWLGHGRFLTLWVLGALSGSALSLLAAPGQLSIGASGAIFALFGAVFVTGRRLGLDTRMILVLLVVNLGITFLVPNISWTAHIGGLVAGFAIGAVFALLPRGEADHRRRSLVHTLMAAAYAVLLAALLIGGPVLVWPALGLA</sequence>
<evidence type="ECO:0000256" key="2">
    <source>
        <dbReference type="ARBA" id="ARBA00009045"/>
    </source>
</evidence>
<feature type="transmembrane region" description="Helical" evidence="7">
    <location>
        <begin position="32"/>
        <end position="51"/>
    </location>
</feature>
<organism evidence="9 10">
    <name type="scientific">Nocardiopsis kunsanensis</name>
    <dbReference type="NCBI Taxonomy" id="141693"/>
    <lineage>
        <taxon>Bacteria</taxon>
        <taxon>Bacillati</taxon>
        <taxon>Actinomycetota</taxon>
        <taxon>Actinomycetes</taxon>
        <taxon>Streptosporangiales</taxon>
        <taxon>Nocardiopsidaceae</taxon>
        <taxon>Nocardiopsis</taxon>
    </lineage>
</organism>
<evidence type="ECO:0000259" key="8">
    <source>
        <dbReference type="Pfam" id="PF01694"/>
    </source>
</evidence>
<keyword evidence="10" id="KW-1185">Reference proteome</keyword>
<feature type="transmembrane region" description="Helical" evidence="7">
    <location>
        <begin position="213"/>
        <end position="241"/>
    </location>
</feature>
<evidence type="ECO:0000256" key="4">
    <source>
        <dbReference type="ARBA" id="ARBA00022801"/>
    </source>
</evidence>
<dbReference type="Proteomes" id="UP000654947">
    <property type="component" value="Unassembled WGS sequence"/>
</dbReference>
<feature type="transmembrane region" description="Helical" evidence="7">
    <location>
        <begin position="182"/>
        <end position="201"/>
    </location>
</feature>
<reference evidence="9 10" key="1">
    <citation type="journal article" date="2014" name="Int. J. Syst. Evol. Microbiol.">
        <title>Complete genome sequence of Corynebacterium casei LMG S-19264T (=DSM 44701T), isolated from a smear-ripened cheese.</title>
        <authorList>
            <consortium name="US DOE Joint Genome Institute (JGI-PGF)"/>
            <person name="Walter F."/>
            <person name="Albersmeier A."/>
            <person name="Kalinowski J."/>
            <person name="Ruckert C."/>
        </authorList>
    </citation>
    <scope>NUCLEOTIDE SEQUENCE [LARGE SCALE GENOMIC DNA]</scope>
    <source>
        <strain evidence="9 10">KCTC 19473</strain>
    </source>
</reference>
<accession>A0A918XIB4</accession>
<feature type="domain" description="Peptidase S54 rhomboid" evidence="8">
    <location>
        <begin position="69"/>
        <end position="198"/>
    </location>
</feature>
<dbReference type="PANTHER" id="PTHR43731:SF14">
    <property type="entry name" value="PRESENILIN-ASSOCIATED RHOMBOID-LIKE PROTEIN, MITOCHONDRIAL"/>
    <property type="match status" value="1"/>
</dbReference>
<dbReference type="InterPro" id="IPR035952">
    <property type="entry name" value="Rhomboid-like_sf"/>
</dbReference>
<keyword evidence="4" id="KW-0378">Hydrolase</keyword>
<dbReference type="GO" id="GO:0006508">
    <property type="term" value="P:proteolysis"/>
    <property type="evidence" value="ECO:0007669"/>
    <property type="project" value="UniProtKB-KW"/>
</dbReference>
<evidence type="ECO:0000313" key="10">
    <source>
        <dbReference type="Proteomes" id="UP000654947"/>
    </source>
</evidence>
<feature type="transmembrane region" description="Helical" evidence="7">
    <location>
        <begin position="110"/>
        <end position="129"/>
    </location>
</feature>
<keyword evidence="9" id="KW-0645">Protease</keyword>
<evidence type="ECO:0000256" key="6">
    <source>
        <dbReference type="ARBA" id="ARBA00023136"/>
    </source>
</evidence>
<keyword evidence="3 7" id="KW-0812">Transmembrane</keyword>
<dbReference type="GO" id="GO:0004252">
    <property type="term" value="F:serine-type endopeptidase activity"/>
    <property type="evidence" value="ECO:0007669"/>
    <property type="project" value="InterPro"/>
</dbReference>
<feature type="transmembrane region" description="Helical" evidence="7">
    <location>
        <begin position="135"/>
        <end position="152"/>
    </location>
</feature>
<dbReference type="AlphaFoldDB" id="A0A918XIB4"/>
<comment type="similarity">
    <text evidence="2">Belongs to the peptidase S54 family.</text>
</comment>
<gene>
    <name evidence="9" type="ORF">GCM10007147_35310</name>
</gene>
<feature type="transmembrane region" description="Helical" evidence="7">
    <location>
        <begin position="71"/>
        <end position="98"/>
    </location>
</feature>
<dbReference type="PANTHER" id="PTHR43731">
    <property type="entry name" value="RHOMBOID PROTEASE"/>
    <property type="match status" value="1"/>
</dbReference>
<name>A0A918XIB4_9ACTN</name>
<keyword evidence="5 7" id="KW-1133">Transmembrane helix</keyword>
<proteinExistence type="inferred from homology"/>
<evidence type="ECO:0000256" key="7">
    <source>
        <dbReference type="SAM" id="Phobius"/>
    </source>
</evidence>
<keyword evidence="6 7" id="KW-0472">Membrane</keyword>
<dbReference type="GO" id="GO:0016020">
    <property type="term" value="C:membrane"/>
    <property type="evidence" value="ECO:0007669"/>
    <property type="project" value="UniProtKB-SubCell"/>
</dbReference>
<feature type="transmembrane region" description="Helical" evidence="7">
    <location>
        <begin position="159"/>
        <end position="176"/>
    </location>
</feature>
<comment type="caution">
    <text evidence="9">The sequence shown here is derived from an EMBL/GenBank/DDBJ whole genome shotgun (WGS) entry which is preliminary data.</text>
</comment>
<evidence type="ECO:0000256" key="3">
    <source>
        <dbReference type="ARBA" id="ARBA00022692"/>
    </source>
</evidence>
<evidence type="ECO:0000256" key="1">
    <source>
        <dbReference type="ARBA" id="ARBA00004141"/>
    </source>
</evidence>